<keyword evidence="3" id="KW-1185">Reference proteome</keyword>
<dbReference type="EMBL" id="FQXG01000014">
    <property type="protein sequence ID" value="SHI26125.1"/>
    <property type="molecule type" value="Genomic_DNA"/>
</dbReference>
<dbReference type="PANTHER" id="PTHR36508">
    <property type="entry name" value="PROTEIN SLYX"/>
    <property type="match status" value="1"/>
</dbReference>
<evidence type="ECO:0000313" key="2">
    <source>
        <dbReference type="EMBL" id="SHI26125.1"/>
    </source>
</evidence>
<dbReference type="Pfam" id="PF04102">
    <property type="entry name" value="SlyX"/>
    <property type="match status" value="1"/>
</dbReference>
<dbReference type="HAMAP" id="MF_00715">
    <property type="entry name" value="SlyX"/>
    <property type="match status" value="1"/>
</dbReference>
<dbReference type="RefSeq" id="WP_067665458.1">
    <property type="nucleotide sequence ID" value="NZ_FQXG01000014.1"/>
</dbReference>
<protein>
    <recommendedName>
        <fullName evidence="1">Protein SlyX homolog</fullName>
    </recommendedName>
</protein>
<dbReference type="PANTHER" id="PTHR36508:SF1">
    <property type="entry name" value="PROTEIN SLYX"/>
    <property type="match status" value="1"/>
</dbReference>
<comment type="similarity">
    <text evidence="1">Belongs to the SlyX family.</text>
</comment>
<dbReference type="AlphaFoldDB" id="A0A1M5ZP03"/>
<dbReference type="InterPro" id="IPR007236">
    <property type="entry name" value="SlyX"/>
</dbReference>
<sequence length="70" mass="7918">MNAEQERLIDLETKVAYQDATIEQLNEMVTQLGHQVAKQAEQIRLLAERVKAMPQAQVADSSEESPPPHY</sequence>
<dbReference type="Proteomes" id="UP000184268">
    <property type="component" value="Unassembled WGS sequence"/>
</dbReference>
<dbReference type="STRING" id="299255.SAMN02745129_0441"/>
<name>A0A1M5ZP03_9GAMM</name>
<accession>A0A1M5ZP03</accession>
<gene>
    <name evidence="1" type="primary">slyX</name>
    <name evidence="2" type="ORF">SAMN02745129_0441</name>
</gene>
<dbReference type="OrthoDB" id="5771733at2"/>
<reference evidence="2 3" key="1">
    <citation type="submission" date="2016-11" db="EMBL/GenBank/DDBJ databases">
        <authorList>
            <person name="Jaros S."/>
            <person name="Januszkiewicz K."/>
            <person name="Wedrychowicz H."/>
        </authorList>
    </citation>
    <scope>NUCLEOTIDE SEQUENCE [LARGE SCALE GENOMIC DNA]</scope>
    <source>
        <strain evidence="2 3">DSM 16917</strain>
    </source>
</reference>
<organism evidence="2 3">
    <name type="scientific">Ferrimonas marina</name>
    <dbReference type="NCBI Taxonomy" id="299255"/>
    <lineage>
        <taxon>Bacteria</taxon>
        <taxon>Pseudomonadati</taxon>
        <taxon>Pseudomonadota</taxon>
        <taxon>Gammaproteobacteria</taxon>
        <taxon>Alteromonadales</taxon>
        <taxon>Ferrimonadaceae</taxon>
        <taxon>Ferrimonas</taxon>
    </lineage>
</organism>
<evidence type="ECO:0000313" key="3">
    <source>
        <dbReference type="Proteomes" id="UP000184268"/>
    </source>
</evidence>
<proteinExistence type="inferred from homology"/>
<evidence type="ECO:0000256" key="1">
    <source>
        <dbReference type="HAMAP-Rule" id="MF_00715"/>
    </source>
</evidence>
<dbReference type="Gene3D" id="1.20.5.300">
    <property type="match status" value="1"/>
</dbReference>